<name>A0A0F7L5V2_9VIRU</name>
<reference evidence="1" key="1">
    <citation type="journal article" date="2015" name="Front. Microbiol.">
        <title>Combining genomic sequencing methods to explore viral diversity and reveal potential virus-host interactions.</title>
        <authorList>
            <person name="Chow C.E."/>
            <person name="Winget D.M."/>
            <person name="White R.A.III."/>
            <person name="Hallam S.J."/>
            <person name="Suttle C.A."/>
        </authorList>
    </citation>
    <scope>NUCLEOTIDE SEQUENCE</scope>
    <source>
        <strain evidence="1">Anoxic3_7</strain>
    </source>
</reference>
<evidence type="ECO:0000313" key="1">
    <source>
        <dbReference type="EMBL" id="AKH46396.1"/>
    </source>
</evidence>
<reference evidence="1" key="2">
    <citation type="submission" date="2015-03" db="EMBL/GenBank/DDBJ databases">
        <authorList>
            <person name="Chow C.-E.T."/>
            <person name="Winget D.M."/>
            <person name="White R.A.III."/>
            <person name="Hallam S.J."/>
            <person name="Suttle C.A."/>
        </authorList>
    </citation>
    <scope>NUCLEOTIDE SEQUENCE</scope>
    <source>
        <strain evidence="1">Anoxic3_7</strain>
    </source>
</reference>
<proteinExistence type="predicted"/>
<sequence>MLHLQEKHQRKRLEGLKRILNPEKKDSPISKVKDAGNKVIKDLNIGGNNPGFINPGAVADDGAKAVKKLVGKGDDLASFKAGKVGSKTKLGSGINAEIVGVDDFGDFNIKLSGKYEGEVVDEVIRKNKMIYLVG</sequence>
<dbReference type="EMBL" id="KR029582">
    <property type="protein sequence ID" value="AKH46396.1"/>
    <property type="molecule type" value="Genomic_DNA"/>
</dbReference>
<organism evidence="1">
    <name type="scientific">uncultured marine virus</name>
    <dbReference type="NCBI Taxonomy" id="186617"/>
    <lineage>
        <taxon>Viruses</taxon>
        <taxon>environmental samples</taxon>
    </lineage>
</organism>
<accession>A0A0F7L5V2</accession>
<protein>
    <submittedName>
        <fullName evidence="1">Uncharacterized protein</fullName>
    </submittedName>
</protein>